<dbReference type="KEGG" id="anp:FK178_08595"/>
<dbReference type="OrthoDB" id="673785at2"/>
<feature type="domain" description="Methylamine utilisation protein MauE" evidence="6">
    <location>
        <begin position="6"/>
        <end position="132"/>
    </location>
</feature>
<dbReference type="EMBL" id="CP042476">
    <property type="protein sequence ID" value="QED37778.1"/>
    <property type="molecule type" value="Genomic_DNA"/>
</dbReference>
<accession>A0A5B8YKP9</accession>
<dbReference type="GO" id="GO:0030416">
    <property type="term" value="P:methylamine metabolic process"/>
    <property type="evidence" value="ECO:0007669"/>
    <property type="project" value="InterPro"/>
</dbReference>
<feature type="transmembrane region" description="Helical" evidence="5">
    <location>
        <begin position="10"/>
        <end position="28"/>
    </location>
</feature>
<dbReference type="GO" id="GO:0016020">
    <property type="term" value="C:membrane"/>
    <property type="evidence" value="ECO:0007669"/>
    <property type="project" value="UniProtKB-SubCell"/>
</dbReference>
<dbReference type="Pfam" id="PF07291">
    <property type="entry name" value="MauE"/>
    <property type="match status" value="1"/>
</dbReference>
<sequence length="141" mass="16044">MRWRGYITEIIRYAFIILFLYAAFSQIINSPKFYNDLLNSPVFNNTTAVLVSWIIPIIELIIAGLLLSKDFRLAGIYLALGLLFLFSVYISGILFFSDNIPCSCGGIINDITWQQHLIFNCCFILLGSIGVYLNSKKVFIK</sequence>
<keyword evidence="4 5" id="KW-0472">Membrane</keyword>
<keyword evidence="2 5" id="KW-0812">Transmembrane</keyword>
<feature type="transmembrane region" description="Helical" evidence="5">
    <location>
        <begin position="117"/>
        <end position="135"/>
    </location>
</feature>
<reference evidence="7 8" key="1">
    <citation type="submission" date="2019-08" db="EMBL/GenBank/DDBJ databases">
        <title>Antarcticibacterium arcticum sp. nov., a bacterium isolated from marine sediment of the Canadian Beaufort Sea.</title>
        <authorList>
            <person name="Lee Y.M."/>
            <person name="Baek K."/>
            <person name="Lee D.-H."/>
            <person name="Shin S.C."/>
            <person name="Jin Y.K."/>
            <person name="Park Y."/>
        </authorList>
    </citation>
    <scope>NUCLEOTIDE SEQUENCE [LARGE SCALE GENOMIC DNA]</scope>
    <source>
        <strain evidence="7 8">PAMC 28998</strain>
    </source>
</reference>
<name>A0A5B8YKP9_9FLAO</name>
<protein>
    <recommendedName>
        <fullName evidence="6">Methylamine utilisation protein MauE domain-containing protein</fullName>
    </recommendedName>
</protein>
<comment type="subcellular location">
    <subcellularLocation>
        <location evidence="1">Membrane</location>
        <topology evidence="1">Multi-pass membrane protein</topology>
    </subcellularLocation>
</comment>
<keyword evidence="8" id="KW-1185">Reference proteome</keyword>
<dbReference type="AlphaFoldDB" id="A0A5B8YKP9"/>
<dbReference type="Proteomes" id="UP000321954">
    <property type="component" value="Chromosome"/>
</dbReference>
<gene>
    <name evidence="7" type="ORF">FK178_08595</name>
</gene>
<evidence type="ECO:0000256" key="4">
    <source>
        <dbReference type="ARBA" id="ARBA00023136"/>
    </source>
</evidence>
<evidence type="ECO:0000256" key="3">
    <source>
        <dbReference type="ARBA" id="ARBA00022989"/>
    </source>
</evidence>
<keyword evidence="3 5" id="KW-1133">Transmembrane helix</keyword>
<feature type="transmembrane region" description="Helical" evidence="5">
    <location>
        <begin position="74"/>
        <end position="97"/>
    </location>
</feature>
<evidence type="ECO:0000256" key="2">
    <source>
        <dbReference type="ARBA" id="ARBA00022692"/>
    </source>
</evidence>
<evidence type="ECO:0000313" key="7">
    <source>
        <dbReference type="EMBL" id="QED37778.1"/>
    </source>
</evidence>
<proteinExistence type="predicted"/>
<dbReference type="RefSeq" id="WP_146833573.1">
    <property type="nucleotide sequence ID" value="NZ_CP042476.1"/>
</dbReference>
<organism evidence="7 8">
    <name type="scientific">Antarcticibacterium arcticum</name>
    <dbReference type="NCBI Taxonomy" id="2585771"/>
    <lineage>
        <taxon>Bacteria</taxon>
        <taxon>Pseudomonadati</taxon>
        <taxon>Bacteroidota</taxon>
        <taxon>Flavobacteriia</taxon>
        <taxon>Flavobacteriales</taxon>
        <taxon>Flavobacteriaceae</taxon>
        <taxon>Antarcticibacterium</taxon>
    </lineage>
</organism>
<evidence type="ECO:0000313" key="8">
    <source>
        <dbReference type="Proteomes" id="UP000321954"/>
    </source>
</evidence>
<evidence type="ECO:0000256" key="1">
    <source>
        <dbReference type="ARBA" id="ARBA00004141"/>
    </source>
</evidence>
<evidence type="ECO:0000256" key="5">
    <source>
        <dbReference type="SAM" id="Phobius"/>
    </source>
</evidence>
<evidence type="ECO:0000259" key="6">
    <source>
        <dbReference type="Pfam" id="PF07291"/>
    </source>
</evidence>
<feature type="transmembrane region" description="Helical" evidence="5">
    <location>
        <begin position="48"/>
        <end position="67"/>
    </location>
</feature>
<dbReference type="InterPro" id="IPR009908">
    <property type="entry name" value="Methylamine_util_MauE"/>
</dbReference>